<dbReference type="PIRSF" id="PIRSF006091">
    <property type="entry name" value="E_trnsport_RnfG"/>
    <property type="match status" value="1"/>
</dbReference>
<evidence type="ECO:0000256" key="1">
    <source>
        <dbReference type="ARBA" id="ARBA00022448"/>
    </source>
</evidence>
<keyword evidence="2 6" id="KW-0597">Phosphoprotein</keyword>
<comment type="subunit">
    <text evidence="6">The complex is composed of six subunits: RnfA, RnfB, RnfC, RnfD, RnfE and RnfG.</text>
</comment>
<name>A0A1V8M1S9_9GAMM</name>
<keyword evidence="9" id="KW-1185">Reference proteome</keyword>
<evidence type="ECO:0000256" key="3">
    <source>
        <dbReference type="ARBA" id="ARBA00022630"/>
    </source>
</evidence>
<keyword evidence="6" id="KW-0997">Cell inner membrane</keyword>
<keyword evidence="6" id="KW-1003">Cell membrane</keyword>
<dbReference type="EC" id="7.-.-.-" evidence="6"/>
<keyword evidence="6" id="KW-1278">Translocase</keyword>
<evidence type="ECO:0000313" key="8">
    <source>
        <dbReference type="EMBL" id="OQK15514.1"/>
    </source>
</evidence>
<dbReference type="Proteomes" id="UP000191980">
    <property type="component" value="Unassembled WGS sequence"/>
</dbReference>
<dbReference type="Pfam" id="PF04205">
    <property type="entry name" value="FMN_bind"/>
    <property type="match status" value="1"/>
</dbReference>
<keyword evidence="3 6" id="KW-0285">Flavoprotein</keyword>
<sequence>MSKLEEFKTRISYQSLLLAGFALLASALLGFADYNTRDVIKLRMEEDLRASLAEVIPANIYNNNVLEDIVIVSSKDDKLGADETSVYMARMDGKVSAVSFRLQALGGYSGAISLIMGVDKEGNVLGVRVISHAETPGLGDKIEVSKSGWILNFNGYSLDNLSVDQWAVKKDGGKFDQFSGATITPRAIVNAVHQGLEFFKQHQAELLAA</sequence>
<comment type="similarity">
    <text evidence="6">Belongs to the RnfG family.</text>
</comment>
<feature type="domain" description="FMN-binding" evidence="7">
    <location>
        <begin position="107"/>
        <end position="199"/>
    </location>
</feature>
<dbReference type="NCBIfam" id="NF002519">
    <property type="entry name" value="PRK01908.1"/>
    <property type="match status" value="1"/>
</dbReference>
<protein>
    <recommendedName>
        <fullName evidence="6">Ion-translocating oxidoreductase complex subunit G</fullName>
        <ecNumber evidence="6">7.-.-.-</ecNumber>
    </recommendedName>
    <alternativeName>
        <fullName evidence="6">Rnf electron transport complex subunit G</fullName>
    </alternativeName>
</protein>
<dbReference type="GO" id="GO:0022900">
    <property type="term" value="P:electron transport chain"/>
    <property type="evidence" value="ECO:0007669"/>
    <property type="project" value="UniProtKB-UniRule"/>
</dbReference>
<gene>
    <name evidence="6" type="primary">rnfG</name>
    <name evidence="8" type="ORF">AU255_14905</name>
</gene>
<accession>A0A1V8M1S9</accession>
<dbReference type="GO" id="GO:0009055">
    <property type="term" value="F:electron transfer activity"/>
    <property type="evidence" value="ECO:0007669"/>
    <property type="project" value="InterPro"/>
</dbReference>
<dbReference type="GO" id="GO:0005886">
    <property type="term" value="C:plasma membrane"/>
    <property type="evidence" value="ECO:0007669"/>
    <property type="project" value="UniProtKB-SubCell"/>
</dbReference>
<dbReference type="AlphaFoldDB" id="A0A1V8M1S9"/>
<dbReference type="EMBL" id="LPUF01000003">
    <property type="protein sequence ID" value="OQK15514.1"/>
    <property type="molecule type" value="Genomic_DNA"/>
</dbReference>
<dbReference type="InterPro" id="IPR007329">
    <property type="entry name" value="FMN-bd"/>
</dbReference>
<dbReference type="HAMAP" id="MF_00479">
    <property type="entry name" value="RsxG_RnfG"/>
    <property type="match status" value="1"/>
</dbReference>
<comment type="cofactor">
    <cofactor evidence="6">
        <name>FMN</name>
        <dbReference type="ChEBI" id="CHEBI:58210"/>
    </cofactor>
</comment>
<evidence type="ECO:0000256" key="5">
    <source>
        <dbReference type="ARBA" id="ARBA00022982"/>
    </source>
</evidence>
<keyword evidence="6" id="KW-1133">Transmembrane helix</keyword>
<keyword evidence="4 6" id="KW-0288">FMN</keyword>
<dbReference type="PANTHER" id="PTHR36118">
    <property type="entry name" value="ION-TRANSLOCATING OXIDOREDUCTASE COMPLEX SUBUNIT G"/>
    <property type="match status" value="1"/>
</dbReference>
<evidence type="ECO:0000259" key="7">
    <source>
        <dbReference type="SMART" id="SM00900"/>
    </source>
</evidence>
<keyword evidence="6" id="KW-0812">Transmembrane</keyword>
<dbReference type="SMART" id="SM00900">
    <property type="entry name" value="FMN_bind"/>
    <property type="match status" value="1"/>
</dbReference>
<dbReference type="OrthoDB" id="9784165at2"/>
<dbReference type="GO" id="GO:0010181">
    <property type="term" value="F:FMN binding"/>
    <property type="evidence" value="ECO:0007669"/>
    <property type="project" value="InterPro"/>
</dbReference>
<evidence type="ECO:0000256" key="2">
    <source>
        <dbReference type="ARBA" id="ARBA00022553"/>
    </source>
</evidence>
<evidence type="ECO:0000313" key="9">
    <source>
        <dbReference type="Proteomes" id="UP000191980"/>
    </source>
</evidence>
<proteinExistence type="inferred from homology"/>
<dbReference type="STRING" id="1420851.AU255_14905"/>
<reference evidence="8 9" key="1">
    <citation type="submission" date="2015-12" db="EMBL/GenBank/DDBJ databases">
        <authorList>
            <person name="Shamseldin A."/>
            <person name="Moawad H."/>
            <person name="Abd El-Rahim W.M."/>
            <person name="Sadowsky M.J."/>
        </authorList>
    </citation>
    <scope>NUCLEOTIDE SEQUENCE [LARGE SCALE GENOMIC DNA]</scope>
    <source>
        <strain evidence="8 9">WF1</strain>
    </source>
</reference>
<dbReference type="RefSeq" id="WP_080523758.1">
    <property type="nucleotide sequence ID" value="NZ_LPUF01000003.1"/>
</dbReference>
<evidence type="ECO:0000256" key="4">
    <source>
        <dbReference type="ARBA" id="ARBA00022643"/>
    </source>
</evidence>
<keyword evidence="5 6" id="KW-0249">Electron transport</keyword>
<comment type="subcellular location">
    <subcellularLocation>
        <location evidence="6">Cell inner membrane</location>
        <topology evidence="6">Single-pass membrane protein</topology>
    </subcellularLocation>
</comment>
<keyword evidence="1 6" id="KW-0813">Transport</keyword>
<dbReference type="InterPro" id="IPR010209">
    <property type="entry name" value="Ion_transpt_RnfG/RsxG"/>
</dbReference>
<feature type="modified residue" description="FMN phosphoryl threonine" evidence="6">
    <location>
        <position position="182"/>
    </location>
</feature>
<organism evidence="8 9">
    <name type="scientific">Methyloprofundus sedimenti</name>
    <dbReference type="NCBI Taxonomy" id="1420851"/>
    <lineage>
        <taxon>Bacteria</taxon>
        <taxon>Pseudomonadati</taxon>
        <taxon>Pseudomonadota</taxon>
        <taxon>Gammaproteobacteria</taxon>
        <taxon>Methylococcales</taxon>
        <taxon>Methylococcaceae</taxon>
        <taxon>Methyloprofundus</taxon>
    </lineage>
</organism>
<comment type="function">
    <text evidence="6">Part of a membrane-bound complex that couples electron transfer with translocation of ions across the membrane.</text>
</comment>
<comment type="caution">
    <text evidence="8">The sequence shown here is derived from an EMBL/GenBank/DDBJ whole genome shotgun (WGS) entry which is preliminary data.</text>
</comment>
<dbReference type="PANTHER" id="PTHR36118:SF1">
    <property type="entry name" value="ION-TRANSLOCATING OXIDOREDUCTASE COMPLEX SUBUNIT G"/>
    <property type="match status" value="1"/>
</dbReference>
<keyword evidence="6" id="KW-0472">Membrane</keyword>
<evidence type="ECO:0000256" key="6">
    <source>
        <dbReference type="HAMAP-Rule" id="MF_00479"/>
    </source>
</evidence>
<dbReference type="NCBIfam" id="TIGR01947">
    <property type="entry name" value="rnfG"/>
    <property type="match status" value="1"/>
</dbReference>